<evidence type="ECO:0000313" key="3">
    <source>
        <dbReference type="Proteomes" id="UP000727407"/>
    </source>
</evidence>
<dbReference type="EMBL" id="QNUK01000892">
    <property type="protein sequence ID" value="KAF5888931.1"/>
    <property type="molecule type" value="Genomic_DNA"/>
</dbReference>
<name>A0A8J4WQP7_CLAMG</name>
<keyword evidence="3" id="KW-1185">Reference proteome</keyword>
<feature type="region of interest" description="Disordered" evidence="1">
    <location>
        <begin position="1"/>
        <end position="23"/>
    </location>
</feature>
<evidence type="ECO:0000256" key="1">
    <source>
        <dbReference type="SAM" id="MobiDB-lite"/>
    </source>
</evidence>
<dbReference type="AlphaFoldDB" id="A0A8J4WQP7"/>
<sequence length="57" mass="6564">MEQACSRKGFVPDFTPEVDDDPSTGRSLTRLMAFCTFSRCRPHPRRHISPPMHIFSI</sequence>
<organism evidence="2 3">
    <name type="scientific">Clarias magur</name>
    <name type="common">Asian catfish</name>
    <name type="synonym">Macropteronotus magur</name>
    <dbReference type="NCBI Taxonomy" id="1594786"/>
    <lineage>
        <taxon>Eukaryota</taxon>
        <taxon>Metazoa</taxon>
        <taxon>Chordata</taxon>
        <taxon>Craniata</taxon>
        <taxon>Vertebrata</taxon>
        <taxon>Euteleostomi</taxon>
        <taxon>Actinopterygii</taxon>
        <taxon>Neopterygii</taxon>
        <taxon>Teleostei</taxon>
        <taxon>Ostariophysi</taxon>
        <taxon>Siluriformes</taxon>
        <taxon>Clariidae</taxon>
        <taxon>Clarias</taxon>
    </lineage>
</organism>
<accession>A0A8J4WQP7</accession>
<protein>
    <submittedName>
        <fullName evidence="2">Uncharacterized protein</fullName>
    </submittedName>
</protein>
<dbReference type="Proteomes" id="UP000727407">
    <property type="component" value="Unassembled WGS sequence"/>
</dbReference>
<evidence type="ECO:0000313" key="2">
    <source>
        <dbReference type="EMBL" id="KAF5888931.1"/>
    </source>
</evidence>
<feature type="non-terminal residue" evidence="2">
    <location>
        <position position="57"/>
    </location>
</feature>
<reference evidence="2" key="1">
    <citation type="submission" date="2020-07" db="EMBL/GenBank/DDBJ databases">
        <title>Clarias magur genome sequencing, assembly and annotation.</title>
        <authorList>
            <person name="Kushwaha B."/>
            <person name="Kumar R."/>
            <person name="Das P."/>
            <person name="Joshi C.G."/>
            <person name="Kumar D."/>
            <person name="Nagpure N.S."/>
            <person name="Pandey M."/>
            <person name="Agarwal S."/>
            <person name="Srivastava S."/>
            <person name="Singh M."/>
            <person name="Sahoo L."/>
            <person name="Jayasankar P."/>
            <person name="Meher P.K."/>
            <person name="Koringa P.G."/>
            <person name="Iquebal M.A."/>
            <person name="Das S.P."/>
            <person name="Bit A."/>
            <person name="Patnaik S."/>
            <person name="Patel N."/>
            <person name="Shah T.M."/>
            <person name="Hinsu A."/>
            <person name="Jena J.K."/>
        </authorList>
    </citation>
    <scope>NUCLEOTIDE SEQUENCE</scope>
    <source>
        <strain evidence="2">CIFAMagur01</strain>
        <tissue evidence="2">Testis</tissue>
    </source>
</reference>
<proteinExistence type="predicted"/>
<comment type="caution">
    <text evidence="2">The sequence shown here is derived from an EMBL/GenBank/DDBJ whole genome shotgun (WGS) entry which is preliminary data.</text>
</comment>
<gene>
    <name evidence="2" type="ORF">DAT39_021369</name>
</gene>